<feature type="transmembrane region" description="Helical" evidence="1">
    <location>
        <begin position="59"/>
        <end position="82"/>
    </location>
</feature>
<reference evidence="2 3" key="1">
    <citation type="submission" date="2024-07" db="EMBL/GenBank/DDBJ databases">
        <authorList>
            <person name="Akdeniz Z."/>
        </authorList>
    </citation>
    <scope>NUCLEOTIDE SEQUENCE [LARGE SCALE GENOMIC DNA]</scope>
</reference>
<comment type="caution">
    <text evidence="2">The sequence shown here is derived from an EMBL/GenBank/DDBJ whole genome shotgun (WGS) entry which is preliminary data.</text>
</comment>
<keyword evidence="1" id="KW-0472">Membrane</keyword>
<evidence type="ECO:0000313" key="2">
    <source>
        <dbReference type="EMBL" id="CAL5970937.1"/>
    </source>
</evidence>
<gene>
    <name evidence="2" type="ORF">HINF_LOCUS877</name>
</gene>
<evidence type="ECO:0000313" key="3">
    <source>
        <dbReference type="Proteomes" id="UP001642409"/>
    </source>
</evidence>
<feature type="transmembrane region" description="Helical" evidence="1">
    <location>
        <begin position="32"/>
        <end position="53"/>
    </location>
</feature>
<sequence>MINNNYDNQPERELLLQPTNVFRCPTFYRITAWLWPLLLISCIICITISQTIGYGNGSILIGATFTGAFSIGAFMLTVAACCSVRSIKYIQIPCCINKKEVELIELDCMVRSPYFLAVARAKGMLDVVAKQVNYTSQLQLQSETLIVPK</sequence>
<evidence type="ECO:0000256" key="1">
    <source>
        <dbReference type="SAM" id="Phobius"/>
    </source>
</evidence>
<name>A0ABP1GFQ1_9EUKA</name>
<keyword evidence="3" id="KW-1185">Reference proteome</keyword>
<keyword evidence="1" id="KW-0812">Transmembrane</keyword>
<protein>
    <submittedName>
        <fullName evidence="2">Hypothetical_protein</fullName>
    </submittedName>
</protein>
<organism evidence="2 3">
    <name type="scientific">Hexamita inflata</name>
    <dbReference type="NCBI Taxonomy" id="28002"/>
    <lineage>
        <taxon>Eukaryota</taxon>
        <taxon>Metamonada</taxon>
        <taxon>Diplomonadida</taxon>
        <taxon>Hexamitidae</taxon>
        <taxon>Hexamitinae</taxon>
        <taxon>Hexamita</taxon>
    </lineage>
</organism>
<accession>A0ABP1GFQ1</accession>
<dbReference type="Proteomes" id="UP001642409">
    <property type="component" value="Unassembled WGS sequence"/>
</dbReference>
<proteinExistence type="predicted"/>
<keyword evidence="1" id="KW-1133">Transmembrane helix</keyword>
<dbReference type="EMBL" id="CAXDID020000002">
    <property type="protein sequence ID" value="CAL5970937.1"/>
    <property type="molecule type" value="Genomic_DNA"/>
</dbReference>